<sequence length="407" mass="44021">MELEESFTVDYKRTIDATVDTVAAMANTCGGLVLIGVDARAQDKNLPGVLVGVRPMDKDRLVTKMATTLDPPWWTPEVIPVTVDEYLLLIVRVDPDTAPRPLLHQGAVRVRLDGRNAIADRRLVQLLFQQAAAGAPVHDYSSQPRFAPDKGGIEGRQAFSDHLPDVVIRAATALPLRPGATRPRLHGPAVDTLIQALRTSDGEGRRGLSRRMEFLAEQVTSDALPSAWDIDPEHGHAGFVRLSAGHGLRLVLRTPYPALRMECTASVAGGGTSLEVFVDLFFWPKGGPIPGGLWVQACYEAVRALVHDALPALTEALLGTTALPTPPIELHVSPCPAHRPLEALDLGLLGRRTGDGALRHGSDFLRQDLVAVGDLPAAVTEALRNIALDWRYLHPVFPALTVTYLFG</sequence>
<dbReference type="InterPro" id="IPR038461">
    <property type="entry name" value="Schlafen_AlbA_2_dom_sf"/>
</dbReference>
<reference evidence="3" key="1">
    <citation type="journal article" date="2019" name="Int. J. Syst. Evol. Microbiol.">
        <title>The Global Catalogue of Microorganisms (GCM) 10K type strain sequencing project: providing services to taxonomists for standard genome sequencing and annotation.</title>
        <authorList>
            <consortium name="The Broad Institute Genomics Platform"/>
            <consortium name="The Broad Institute Genome Sequencing Center for Infectious Disease"/>
            <person name="Wu L."/>
            <person name="Ma J."/>
        </authorList>
    </citation>
    <scope>NUCLEOTIDE SEQUENCE [LARGE SCALE GENOMIC DNA]</scope>
    <source>
        <strain evidence="3">JCM 18081</strain>
    </source>
</reference>
<comment type="caution">
    <text evidence="2">The sequence shown here is derived from an EMBL/GenBank/DDBJ whole genome shotgun (WGS) entry which is preliminary data.</text>
</comment>
<dbReference type="Pfam" id="PF04326">
    <property type="entry name" value="SLFN_AlbA_2"/>
    <property type="match status" value="1"/>
</dbReference>
<dbReference type="RefSeq" id="WP_345620970.1">
    <property type="nucleotide sequence ID" value="NZ_BAABIG010000034.1"/>
</dbReference>
<dbReference type="Proteomes" id="UP001501265">
    <property type="component" value="Unassembled WGS sequence"/>
</dbReference>
<feature type="domain" description="Schlafen AlbA-2" evidence="1">
    <location>
        <begin position="5"/>
        <end position="116"/>
    </location>
</feature>
<dbReference type="EMBL" id="BAABIG010000034">
    <property type="protein sequence ID" value="GAA4804735.1"/>
    <property type="molecule type" value="Genomic_DNA"/>
</dbReference>
<protein>
    <recommendedName>
        <fullName evidence="1">Schlafen AlbA-2 domain-containing protein</fullName>
    </recommendedName>
</protein>
<dbReference type="InterPro" id="IPR007421">
    <property type="entry name" value="Schlafen_AlbA_2_dom"/>
</dbReference>
<proteinExistence type="predicted"/>
<dbReference type="Gene3D" id="3.30.950.30">
    <property type="entry name" value="Schlafen, AAA domain"/>
    <property type="match status" value="1"/>
</dbReference>
<gene>
    <name evidence="2" type="ORF">GCM10023220_37930</name>
</gene>
<evidence type="ECO:0000313" key="2">
    <source>
        <dbReference type="EMBL" id="GAA4804735.1"/>
    </source>
</evidence>
<organism evidence="2 3">
    <name type="scientific">Streptomyces ziwulingensis</name>
    <dbReference type="NCBI Taxonomy" id="1045501"/>
    <lineage>
        <taxon>Bacteria</taxon>
        <taxon>Bacillati</taxon>
        <taxon>Actinomycetota</taxon>
        <taxon>Actinomycetes</taxon>
        <taxon>Kitasatosporales</taxon>
        <taxon>Streptomycetaceae</taxon>
        <taxon>Streptomyces</taxon>
    </lineage>
</organism>
<name>A0ABP9C455_9ACTN</name>
<keyword evidence="3" id="KW-1185">Reference proteome</keyword>
<evidence type="ECO:0000259" key="1">
    <source>
        <dbReference type="Pfam" id="PF04326"/>
    </source>
</evidence>
<evidence type="ECO:0000313" key="3">
    <source>
        <dbReference type="Proteomes" id="UP001501265"/>
    </source>
</evidence>
<accession>A0ABP9C455</accession>